<reference evidence="2" key="1">
    <citation type="journal article" date="2019" name="Int. J. Syst. Evol. Microbiol.">
        <title>The Global Catalogue of Microorganisms (GCM) 10K type strain sequencing project: providing services to taxonomists for standard genome sequencing and annotation.</title>
        <authorList>
            <consortium name="The Broad Institute Genomics Platform"/>
            <consortium name="The Broad Institute Genome Sequencing Center for Infectious Disease"/>
            <person name="Wu L."/>
            <person name="Ma J."/>
        </authorList>
    </citation>
    <scope>NUCLEOTIDE SEQUENCE [LARGE SCALE GENOMIC DNA]</scope>
    <source>
        <strain evidence="2">JCM 31921</strain>
    </source>
</reference>
<comment type="caution">
    <text evidence="1">The sequence shown here is derived from an EMBL/GenBank/DDBJ whole genome shotgun (WGS) entry which is preliminary data.</text>
</comment>
<gene>
    <name evidence="1" type="ORF">GCM10023092_00100</name>
</gene>
<proteinExistence type="predicted"/>
<accession>A0ABP8MEG2</accession>
<evidence type="ECO:0000313" key="2">
    <source>
        <dbReference type="Proteomes" id="UP001501410"/>
    </source>
</evidence>
<sequence length="124" mass="13481">MQFKTETKDQYTLISVQNGSLDAGAAAELADMCEKLSAQGSRNYIVDCAVCQEVSADFIEPACELSASVYETGKSFVLANTPSELTALLKQQDAIDLLNCAPTFAEAVDIISMEILERDLFDEE</sequence>
<dbReference type="Proteomes" id="UP001501410">
    <property type="component" value="Unassembled WGS sequence"/>
</dbReference>
<dbReference type="SUPFAM" id="SSF52091">
    <property type="entry name" value="SpoIIaa-like"/>
    <property type="match status" value="1"/>
</dbReference>
<dbReference type="Gene3D" id="3.30.750.24">
    <property type="entry name" value="STAS domain"/>
    <property type="match status" value="1"/>
</dbReference>
<keyword evidence="2" id="KW-1185">Reference proteome</keyword>
<evidence type="ECO:0000313" key="1">
    <source>
        <dbReference type="EMBL" id="GAA4448128.1"/>
    </source>
</evidence>
<dbReference type="RefSeq" id="WP_344821409.1">
    <property type="nucleotide sequence ID" value="NZ_BAABEZ010000001.1"/>
</dbReference>
<dbReference type="EMBL" id="BAABEZ010000001">
    <property type="protein sequence ID" value="GAA4448128.1"/>
    <property type="molecule type" value="Genomic_DNA"/>
</dbReference>
<evidence type="ECO:0008006" key="3">
    <source>
        <dbReference type="Google" id="ProtNLM"/>
    </source>
</evidence>
<name>A0ABP8MEG2_9BACT</name>
<protein>
    <recommendedName>
        <fullName evidence="3">STAS domain-containing protein</fullName>
    </recommendedName>
</protein>
<dbReference type="InterPro" id="IPR036513">
    <property type="entry name" value="STAS_dom_sf"/>
</dbReference>
<organism evidence="1 2">
    <name type="scientific">Rurimicrobium arvi</name>
    <dbReference type="NCBI Taxonomy" id="2049916"/>
    <lineage>
        <taxon>Bacteria</taxon>
        <taxon>Pseudomonadati</taxon>
        <taxon>Bacteroidota</taxon>
        <taxon>Chitinophagia</taxon>
        <taxon>Chitinophagales</taxon>
        <taxon>Chitinophagaceae</taxon>
        <taxon>Rurimicrobium</taxon>
    </lineage>
</organism>